<reference evidence="1" key="1">
    <citation type="submission" date="2020-05" db="EMBL/GenBank/DDBJ databases">
        <authorList>
            <person name="Delgado-Blas J."/>
        </authorList>
    </citation>
    <scope>NUCLEOTIDE SEQUENCE</scope>
    <source>
        <strain evidence="1">BB1468</strain>
    </source>
</reference>
<evidence type="ECO:0000313" key="1">
    <source>
        <dbReference type="EMBL" id="CAB5589611.1"/>
    </source>
</evidence>
<dbReference type="Proteomes" id="UP000835792">
    <property type="component" value="Unassembled WGS sequence"/>
</dbReference>
<proteinExistence type="predicted"/>
<protein>
    <submittedName>
        <fullName evidence="1">Uncharacterized protein</fullName>
    </submittedName>
</protein>
<sequence>MNGVGWSKQRCTLGRGWHYTDYGNYSVIDFRLPVHCCCIKGERKSVAATTTHIDAPAAYRCGSAGLFLNQIANSWPILLNIQHRIPMVTRIQRNIVD</sequence>
<organism evidence="1 2">
    <name type="scientific">Citrobacter youngae</name>
    <dbReference type="NCBI Taxonomy" id="133448"/>
    <lineage>
        <taxon>Bacteria</taxon>
        <taxon>Pseudomonadati</taxon>
        <taxon>Pseudomonadota</taxon>
        <taxon>Gammaproteobacteria</taxon>
        <taxon>Enterobacterales</taxon>
        <taxon>Enterobacteriaceae</taxon>
        <taxon>Citrobacter</taxon>
        <taxon>Citrobacter freundii complex</taxon>
    </lineage>
</organism>
<dbReference type="EMBL" id="CAHPRB010000012">
    <property type="protein sequence ID" value="CAB5589611.1"/>
    <property type="molecule type" value="Genomic_DNA"/>
</dbReference>
<accession>A0ABN7GRR5</accession>
<gene>
    <name evidence="1" type="ORF">GHA_03522</name>
</gene>
<keyword evidence="2" id="KW-1185">Reference proteome</keyword>
<name>A0ABN7GRR5_9ENTR</name>
<evidence type="ECO:0000313" key="2">
    <source>
        <dbReference type="Proteomes" id="UP000835792"/>
    </source>
</evidence>
<comment type="caution">
    <text evidence="1">The sequence shown here is derived from an EMBL/GenBank/DDBJ whole genome shotgun (WGS) entry which is preliminary data.</text>
</comment>